<keyword evidence="1" id="KW-0328">Glycosyltransferase</keyword>
<comment type="caution">
    <text evidence="1">The sequence shown here is derived from an EMBL/GenBank/DDBJ whole genome shotgun (WGS) entry which is preliminary data.</text>
</comment>
<reference evidence="1 2" key="1">
    <citation type="submission" date="2023-05" db="EMBL/GenBank/DDBJ databases">
        <title>Chelatococcus sp. nov., a moderately thermophilic bacterium isolated from hot spring microbial mat.</title>
        <authorList>
            <person name="Hu C.-J."/>
            <person name="Li W.-J."/>
        </authorList>
    </citation>
    <scope>NUCLEOTIDE SEQUENCE [LARGE SCALE GENOMIC DNA]</scope>
    <source>
        <strain evidence="1 2">SYSU G07232</strain>
    </source>
</reference>
<dbReference type="SUPFAM" id="SSF53448">
    <property type="entry name" value="Nucleotide-diphospho-sugar transferases"/>
    <property type="match status" value="1"/>
</dbReference>
<evidence type="ECO:0000313" key="1">
    <source>
        <dbReference type="EMBL" id="MDJ1159985.1"/>
    </source>
</evidence>
<dbReference type="RefSeq" id="WP_283741986.1">
    <property type="nucleotide sequence ID" value="NZ_JASJEV010000015.1"/>
</dbReference>
<name>A0ABT7ALP0_9HYPH</name>
<protein>
    <submittedName>
        <fullName evidence="1">Glycosyltransferase</fullName>
        <ecNumber evidence="1">2.4.-.-</ecNumber>
    </submittedName>
</protein>
<dbReference type="Gene3D" id="3.90.550.10">
    <property type="entry name" value="Spore Coat Polysaccharide Biosynthesis Protein SpsA, Chain A"/>
    <property type="match status" value="1"/>
</dbReference>
<dbReference type="GO" id="GO:0016757">
    <property type="term" value="F:glycosyltransferase activity"/>
    <property type="evidence" value="ECO:0007669"/>
    <property type="project" value="UniProtKB-KW"/>
</dbReference>
<keyword evidence="1" id="KW-0808">Transferase</keyword>
<sequence>MAMLEVTELAFASDKAGRPRVHLLGREVILLAWDVPHAVHGVVPLSVADGVSIAPTASLRLARVDGGTRLLWALRRPGHAPLSIALSAGAPGVDAAIDLDVSQEVPAVDAAALVVGLEPAARIALVCALFNLWSSLFRLQRCRIFAAVLRGVLDALSPEPRPAGIVARASEDLVLLQTALASGFGRIDAIHILGDAGPMRLSARPHLAPAGRDGLRAVHLVADRAASFSRAPLVVFIGPDGLSVRAVAAPPRPLPSMVRWLREQAAAAPGLREQLLLDLAGRSEAGRAVALEAQLRAPLQPKRVTGGLAAPSAEITTALATRAGTLVTGWFRDPAELVSGIEAPAADGSVTDLTAALHRFPVDVEGPGEGVRLRATGFAALAPGFDAAVPLLQPRFRLRLKSGAFHALVPPPQPADPVEARAAALRAVPPQHVDEKLLADVIAPVVADLHARARARVGEPVVLRIGEPLARPLVSIVVPLYKVLDFLRFQIGAFAADPWLRTHAELIYVLDSPEQAKDVEHLLTGLHLVYALPVTLVVMARNGGFARACNTGAAEARGAALAMVNSDVVPTAPGWLEALLARFDGRQQVGAVGPKLLFADGSLQHAGMYFARDHRGRWLNHHFHKGMPRDYAPACVERLVPAVTGACLILPRALYEEVGGFNEDYVIGDYEDSDLCLKITERDLRILYVPDVELYHLERQSMAQSADYMRGIAWQYNCALHAARWNDLIAAIMHLGGPRRPADTLPAVEAEAPADIDPRHRRVVRSINA</sequence>
<accession>A0ABT7ALP0</accession>
<dbReference type="PANTHER" id="PTHR43179:SF7">
    <property type="entry name" value="RHAMNOSYLTRANSFERASE WBBL"/>
    <property type="match status" value="1"/>
</dbReference>
<organism evidence="1 2">
    <name type="scientific">Chelatococcus albus</name>
    <dbReference type="NCBI Taxonomy" id="3047466"/>
    <lineage>
        <taxon>Bacteria</taxon>
        <taxon>Pseudomonadati</taxon>
        <taxon>Pseudomonadota</taxon>
        <taxon>Alphaproteobacteria</taxon>
        <taxon>Hyphomicrobiales</taxon>
        <taxon>Chelatococcaceae</taxon>
        <taxon>Chelatococcus</taxon>
    </lineage>
</organism>
<dbReference type="Proteomes" id="UP001321492">
    <property type="component" value="Unassembled WGS sequence"/>
</dbReference>
<dbReference type="PANTHER" id="PTHR43179">
    <property type="entry name" value="RHAMNOSYLTRANSFERASE WBBL"/>
    <property type="match status" value="1"/>
</dbReference>
<proteinExistence type="predicted"/>
<gene>
    <name evidence="1" type="ORF">QNA08_17365</name>
</gene>
<dbReference type="EMBL" id="JASJEV010000015">
    <property type="protein sequence ID" value="MDJ1159985.1"/>
    <property type="molecule type" value="Genomic_DNA"/>
</dbReference>
<dbReference type="Pfam" id="PF13641">
    <property type="entry name" value="Glyco_tranf_2_3"/>
    <property type="match status" value="1"/>
</dbReference>
<dbReference type="EC" id="2.4.-.-" evidence="1"/>
<keyword evidence="2" id="KW-1185">Reference proteome</keyword>
<evidence type="ECO:0000313" key="2">
    <source>
        <dbReference type="Proteomes" id="UP001321492"/>
    </source>
</evidence>
<dbReference type="InterPro" id="IPR029044">
    <property type="entry name" value="Nucleotide-diphossugar_trans"/>
</dbReference>